<gene>
    <name evidence="1" type="ORF">MEUPH1_LOCUS23254</name>
</gene>
<protein>
    <submittedName>
        <fullName evidence="1">Uncharacterized protein</fullName>
    </submittedName>
</protein>
<keyword evidence="2" id="KW-1185">Reference proteome</keyword>
<sequence length="100" mass="11507">MNADQTQSISSEREAMMNVFSELRAAKFRFPREWEVPNGEHDPAPGFVAQHQWTQVRDTDKDIAADRQMQRSYVSDAEILGVQDWLGKPPAPTLQVYTER</sequence>
<organism evidence="1 2">
    <name type="scientific">Macrosiphum euphorbiae</name>
    <name type="common">potato aphid</name>
    <dbReference type="NCBI Taxonomy" id="13131"/>
    <lineage>
        <taxon>Eukaryota</taxon>
        <taxon>Metazoa</taxon>
        <taxon>Ecdysozoa</taxon>
        <taxon>Arthropoda</taxon>
        <taxon>Hexapoda</taxon>
        <taxon>Insecta</taxon>
        <taxon>Pterygota</taxon>
        <taxon>Neoptera</taxon>
        <taxon>Paraneoptera</taxon>
        <taxon>Hemiptera</taxon>
        <taxon>Sternorrhyncha</taxon>
        <taxon>Aphidomorpha</taxon>
        <taxon>Aphidoidea</taxon>
        <taxon>Aphididae</taxon>
        <taxon>Macrosiphini</taxon>
        <taxon>Macrosiphum</taxon>
    </lineage>
</organism>
<reference evidence="1 2" key="1">
    <citation type="submission" date="2023-01" db="EMBL/GenBank/DDBJ databases">
        <authorList>
            <person name="Whitehead M."/>
        </authorList>
    </citation>
    <scope>NUCLEOTIDE SEQUENCE [LARGE SCALE GENOMIC DNA]</scope>
</reference>
<dbReference type="AlphaFoldDB" id="A0AAV0XM80"/>
<dbReference type="Proteomes" id="UP001160148">
    <property type="component" value="Unassembled WGS sequence"/>
</dbReference>
<accession>A0AAV0XM80</accession>
<evidence type="ECO:0000313" key="1">
    <source>
        <dbReference type="EMBL" id="CAI6368957.1"/>
    </source>
</evidence>
<name>A0AAV0XM80_9HEMI</name>
<comment type="caution">
    <text evidence="1">The sequence shown here is derived from an EMBL/GenBank/DDBJ whole genome shotgun (WGS) entry which is preliminary data.</text>
</comment>
<evidence type="ECO:0000313" key="2">
    <source>
        <dbReference type="Proteomes" id="UP001160148"/>
    </source>
</evidence>
<proteinExistence type="predicted"/>
<dbReference type="EMBL" id="CARXXK010000005">
    <property type="protein sequence ID" value="CAI6368957.1"/>
    <property type="molecule type" value="Genomic_DNA"/>
</dbReference>